<protein>
    <recommendedName>
        <fullName evidence="3">Polysaccharide lyase family 7 protein</fullName>
    </recommendedName>
</protein>
<dbReference type="AlphaFoldDB" id="A0A165YT89"/>
<dbReference type="Proteomes" id="UP000076798">
    <property type="component" value="Unassembled WGS sequence"/>
</dbReference>
<evidence type="ECO:0008006" key="3">
    <source>
        <dbReference type="Google" id="ProtNLM"/>
    </source>
</evidence>
<sequence>MSPLIYRYAFACTFAASFAHALSISNRATITQLSNGTTIEYGETGVPDGIKEWQSTGILYKGCSNTAAAISNCYNLTLTSNPNEQLDPNFLSSPRQRIELRGDSHTSGSSYSFQWKQFLASSVGTSTHFFHLMQVFDETADGPVVTLDAVSNKLSIKDYATDRTDCGGTCPSVALTNYNGITTLHSMTVTFGPSGSLSYKVTNAKSGATILSYSATGAMGGDSAYLKFGTYRATFTGMTASDAAVGDFTYTEL</sequence>
<organism evidence="1 2">
    <name type="scientific">Sistotremastrum suecicum HHB10207 ss-3</name>
    <dbReference type="NCBI Taxonomy" id="1314776"/>
    <lineage>
        <taxon>Eukaryota</taxon>
        <taxon>Fungi</taxon>
        <taxon>Dikarya</taxon>
        <taxon>Basidiomycota</taxon>
        <taxon>Agaricomycotina</taxon>
        <taxon>Agaricomycetes</taxon>
        <taxon>Sistotremastrales</taxon>
        <taxon>Sistotremastraceae</taxon>
        <taxon>Sistotremastrum</taxon>
    </lineage>
</organism>
<proteinExistence type="predicted"/>
<accession>A0A165YT89</accession>
<keyword evidence="2" id="KW-1185">Reference proteome</keyword>
<evidence type="ECO:0000313" key="2">
    <source>
        <dbReference type="Proteomes" id="UP000076798"/>
    </source>
</evidence>
<gene>
    <name evidence="1" type="ORF">SISSUDRAFT_1115326</name>
</gene>
<name>A0A165YT89_9AGAM</name>
<evidence type="ECO:0000313" key="1">
    <source>
        <dbReference type="EMBL" id="KZT33583.1"/>
    </source>
</evidence>
<dbReference type="OrthoDB" id="2538281at2759"/>
<reference evidence="1 2" key="1">
    <citation type="journal article" date="2016" name="Mol. Biol. Evol.">
        <title>Comparative Genomics of Early-Diverging Mushroom-Forming Fungi Provides Insights into the Origins of Lignocellulose Decay Capabilities.</title>
        <authorList>
            <person name="Nagy L.G."/>
            <person name="Riley R."/>
            <person name="Tritt A."/>
            <person name="Adam C."/>
            <person name="Daum C."/>
            <person name="Floudas D."/>
            <person name="Sun H."/>
            <person name="Yadav J.S."/>
            <person name="Pangilinan J."/>
            <person name="Larsson K.H."/>
            <person name="Matsuura K."/>
            <person name="Barry K."/>
            <person name="Labutti K."/>
            <person name="Kuo R."/>
            <person name="Ohm R.A."/>
            <person name="Bhattacharya S.S."/>
            <person name="Shirouzu T."/>
            <person name="Yoshinaga Y."/>
            <person name="Martin F.M."/>
            <person name="Grigoriev I.V."/>
            <person name="Hibbett D.S."/>
        </authorList>
    </citation>
    <scope>NUCLEOTIDE SEQUENCE [LARGE SCALE GENOMIC DNA]</scope>
    <source>
        <strain evidence="1 2">HHB10207 ss-3</strain>
    </source>
</reference>
<dbReference type="EMBL" id="KV428231">
    <property type="protein sequence ID" value="KZT33583.1"/>
    <property type="molecule type" value="Genomic_DNA"/>
</dbReference>